<keyword evidence="2" id="KW-1185">Reference proteome</keyword>
<protein>
    <submittedName>
        <fullName evidence="1">Uncharacterized protein</fullName>
    </submittedName>
</protein>
<accession>A0A1C7M3X9</accession>
<organism evidence="1 2">
    <name type="scientific">Grifola frondosa</name>
    <name type="common">Maitake</name>
    <name type="synonym">Polyporus frondosus</name>
    <dbReference type="NCBI Taxonomy" id="5627"/>
    <lineage>
        <taxon>Eukaryota</taxon>
        <taxon>Fungi</taxon>
        <taxon>Dikarya</taxon>
        <taxon>Basidiomycota</taxon>
        <taxon>Agaricomycotina</taxon>
        <taxon>Agaricomycetes</taxon>
        <taxon>Polyporales</taxon>
        <taxon>Grifolaceae</taxon>
        <taxon>Grifola</taxon>
    </lineage>
</organism>
<proteinExistence type="predicted"/>
<reference evidence="1 2" key="1">
    <citation type="submission" date="2016-03" db="EMBL/GenBank/DDBJ databases">
        <title>Whole genome sequencing of Grifola frondosa 9006-11.</title>
        <authorList>
            <person name="Min B."/>
            <person name="Park H."/>
            <person name="Kim J.-G."/>
            <person name="Cho H."/>
            <person name="Oh Y.-L."/>
            <person name="Kong W.-S."/>
            <person name="Choi I.-G."/>
        </authorList>
    </citation>
    <scope>NUCLEOTIDE SEQUENCE [LARGE SCALE GENOMIC DNA]</scope>
    <source>
        <strain evidence="1 2">9006-11</strain>
    </source>
</reference>
<dbReference type="Proteomes" id="UP000092993">
    <property type="component" value="Unassembled WGS sequence"/>
</dbReference>
<dbReference type="EMBL" id="LUGG01000011">
    <property type="protein sequence ID" value="OBZ71683.1"/>
    <property type="molecule type" value="Genomic_DNA"/>
</dbReference>
<name>A0A1C7M3X9_GRIFR</name>
<gene>
    <name evidence="1" type="ORF">A0H81_08628</name>
</gene>
<sequence>MQEGPAPRTNNVLKLMKIIDTNQSSRISQASAIHNLTECMLDASSGMQTTTADATLDFYISMLRELNTERVRNE</sequence>
<comment type="caution">
    <text evidence="1">The sequence shown here is derived from an EMBL/GenBank/DDBJ whole genome shotgun (WGS) entry which is preliminary data.</text>
</comment>
<dbReference type="AlphaFoldDB" id="A0A1C7M3X9"/>
<evidence type="ECO:0000313" key="2">
    <source>
        <dbReference type="Proteomes" id="UP000092993"/>
    </source>
</evidence>
<evidence type="ECO:0000313" key="1">
    <source>
        <dbReference type="EMBL" id="OBZ71683.1"/>
    </source>
</evidence>